<sequence>MEYAAVLDVSSMVWDPENYNNQTEQYFFLKDEIIKFIDKVEAERPQILMRSELLNQIIAGFPYNLMPQSFYDFGSIVYAFLARIGPDIIIFDPDKIDDLAAHPEIIKAHFNDTIREEISYLLAYMHRSEDKASVYFTFQYLWGDNARLNTVSATEGTKEYETIIADQEKALNDFFAKFKRVFEHSTKHHQNNKQGNHVNPLSCYNGNDTDVPQKMLDDAKLFGKKYYCFDDINNTYVVFQRTEKNIYHGYDEPDQNMIPPSIRKFFKNK</sequence>
<protein>
    <submittedName>
        <fullName evidence="1">Uncharacterized protein</fullName>
    </submittedName>
</protein>
<comment type="caution">
    <text evidence="1">The sequence shown here is derived from an EMBL/GenBank/DDBJ whole genome shotgun (WGS) entry which is preliminary data.</text>
</comment>
<reference evidence="1 2" key="1">
    <citation type="submission" date="2020-10" db="EMBL/GenBank/DDBJ databases">
        <title>Mucilaginibacter mali sp. nov., isolated from rhizosphere soil of apple orchard.</title>
        <authorList>
            <person name="Lee J.-S."/>
            <person name="Kim H.S."/>
            <person name="Kim J.-S."/>
        </authorList>
    </citation>
    <scope>NUCLEOTIDE SEQUENCE [LARGE SCALE GENOMIC DNA]</scope>
    <source>
        <strain evidence="1 2">KCTC 23157</strain>
    </source>
</reference>
<gene>
    <name evidence="1" type="ORF">IRJ18_03375</name>
</gene>
<dbReference type="EMBL" id="JADFFM010000001">
    <property type="protein sequence ID" value="MBE9665388.1"/>
    <property type="molecule type" value="Genomic_DNA"/>
</dbReference>
<proteinExistence type="predicted"/>
<dbReference type="Proteomes" id="UP000632774">
    <property type="component" value="Unassembled WGS sequence"/>
</dbReference>
<name>A0ABR9XDB6_9SPHI</name>
<evidence type="ECO:0000313" key="1">
    <source>
        <dbReference type="EMBL" id="MBE9665388.1"/>
    </source>
</evidence>
<keyword evidence="2" id="KW-1185">Reference proteome</keyword>
<accession>A0ABR9XDB6</accession>
<dbReference type="RefSeq" id="WP_194104781.1">
    <property type="nucleotide sequence ID" value="NZ_JADFFM010000001.1"/>
</dbReference>
<organism evidence="1 2">
    <name type="scientific">Mucilaginibacter boryungensis</name>
    <dbReference type="NCBI Taxonomy" id="768480"/>
    <lineage>
        <taxon>Bacteria</taxon>
        <taxon>Pseudomonadati</taxon>
        <taxon>Bacteroidota</taxon>
        <taxon>Sphingobacteriia</taxon>
        <taxon>Sphingobacteriales</taxon>
        <taxon>Sphingobacteriaceae</taxon>
        <taxon>Mucilaginibacter</taxon>
    </lineage>
</organism>
<evidence type="ECO:0000313" key="2">
    <source>
        <dbReference type="Proteomes" id="UP000632774"/>
    </source>
</evidence>